<gene>
    <name evidence="1" type="ORF">SGM_4608</name>
</gene>
<name>F3NN94_9ACTN</name>
<dbReference type="Proteomes" id="UP000003022">
    <property type="component" value="Unassembled WGS sequence"/>
</dbReference>
<comment type="caution">
    <text evidence="1">The sequence shown here is derived from an EMBL/GenBank/DDBJ whole genome shotgun (WGS) entry which is preliminary data.</text>
</comment>
<dbReference type="EMBL" id="AEYX01000041">
    <property type="protein sequence ID" value="EGG45280.1"/>
    <property type="molecule type" value="Genomic_DNA"/>
</dbReference>
<sequence length="74" mass="8321">MVGSTTTQRTKDSAVVLNAVCREGWELVNGSFVFVEQGQQSRDKFMSSGQNVAIRGETVGYYLFKRCEANRREP</sequence>
<proteinExistence type="predicted"/>
<dbReference type="AlphaFoldDB" id="F3NN94"/>
<keyword evidence="2" id="KW-1185">Reference proteome</keyword>
<protein>
    <submittedName>
        <fullName evidence="1">Uncharacterized protein</fullName>
    </submittedName>
</protein>
<dbReference type="eggNOG" id="ENOG5033NY7">
    <property type="taxonomic scope" value="Bacteria"/>
</dbReference>
<organism evidence="1 2">
    <name type="scientific">Streptomyces griseoaurantiacus M045</name>
    <dbReference type="NCBI Taxonomy" id="996637"/>
    <lineage>
        <taxon>Bacteria</taxon>
        <taxon>Bacillati</taxon>
        <taxon>Actinomycetota</taxon>
        <taxon>Actinomycetes</taxon>
        <taxon>Kitasatosporales</taxon>
        <taxon>Streptomycetaceae</taxon>
        <taxon>Streptomyces</taxon>
        <taxon>Streptomyces aurantiacus group</taxon>
    </lineage>
</organism>
<reference evidence="1 2" key="1">
    <citation type="journal article" date="2011" name="J. Bacteriol.">
        <title>Draft genome sequence of the marine bacterium Streptomyces griseoaurantiacus M045, which produces novel manumycin-type antibiotics with a pABA core component.</title>
        <authorList>
            <person name="Li F."/>
            <person name="Jiang P."/>
            <person name="Zheng H."/>
            <person name="Wang S."/>
            <person name="Zhao G."/>
            <person name="Qin S."/>
            <person name="Liu Z."/>
        </authorList>
    </citation>
    <scope>NUCLEOTIDE SEQUENCE [LARGE SCALE GENOMIC DNA]</scope>
    <source>
        <strain evidence="1 2">M045</strain>
    </source>
</reference>
<accession>F3NN94</accession>
<evidence type="ECO:0000313" key="2">
    <source>
        <dbReference type="Proteomes" id="UP000003022"/>
    </source>
</evidence>
<evidence type="ECO:0000313" key="1">
    <source>
        <dbReference type="EMBL" id="EGG45280.1"/>
    </source>
</evidence>